<dbReference type="InterPro" id="IPR003615">
    <property type="entry name" value="HNH_nuc"/>
</dbReference>
<sequence length="95" mass="10529">MTWSTEPDRYRGVSRAQADRIRTRDEHTCQTCGAFGHEVDHITPVSQGGTNDDANLQVLCATCHMTKTQAEAAQARAQRQADARLPVEDHPGLIR</sequence>
<protein>
    <submittedName>
        <fullName evidence="3">5-methylcytosine-specific restriction protein A</fullName>
    </submittedName>
</protein>
<evidence type="ECO:0000259" key="2">
    <source>
        <dbReference type="SMART" id="SM00507"/>
    </source>
</evidence>
<dbReference type="AlphaFoldDB" id="A0A2N3VGY6"/>
<proteinExistence type="predicted"/>
<dbReference type="GO" id="GO:0004519">
    <property type="term" value="F:endonuclease activity"/>
    <property type="evidence" value="ECO:0007669"/>
    <property type="project" value="InterPro"/>
</dbReference>
<dbReference type="Proteomes" id="UP000233766">
    <property type="component" value="Unassembled WGS sequence"/>
</dbReference>
<accession>A0A2N3VGY6</accession>
<dbReference type="InterPro" id="IPR002711">
    <property type="entry name" value="HNH"/>
</dbReference>
<reference evidence="3 4" key="1">
    <citation type="submission" date="2017-12" db="EMBL/GenBank/DDBJ databases">
        <title>Sequencing the genomes of 1000 Actinobacteria strains.</title>
        <authorList>
            <person name="Klenk H.-P."/>
        </authorList>
    </citation>
    <scope>NUCLEOTIDE SEQUENCE [LARGE SCALE GENOMIC DNA]</scope>
    <source>
        <strain evidence="3 4">DSM 44489</strain>
    </source>
</reference>
<dbReference type="Gene3D" id="1.10.30.50">
    <property type="match status" value="1"/>
</dbReference>
<gene>
    <name evidence="3" type="ORF">ATK86_5335</name>
</gene>
<dbReference type="PANTHER" id="PTHR33877:SF1">
    <property type="entry name" value="TYPE IV METHYL-DIRECTED RESTRICTION ENZYME ECOKMCRA"/>
    <property type="match status" value="1"/>
</dbReference>
<comment type="caution">
    <text evidence="3">The sequence shown here is derived from an EMBL/GenBank/DDBJ whole genome shotgun (WGS) entry which is preliminary data.</text>
</comment>
<dbReference type="Pfam" id="PF01844">
    <property type="entry name" value="HNH"/>
    <property type="match status" value="1"/>
</dbReference>
<evidence type="ECO:0000313" key="4">
    <source>
        <dbReference type="Proteomes" id="UP000233766"/>
    </source>
</evidence>
<name>A0A2N3VGY6_9NOCA</name>
<organism evidence="3 4">
    <name type="scientific">Nocardia fluminea</name>
    <dbReference type="NCBI Taxonomy" id="134984"/>
    <lineage>
        <taxon>Bacteria</taxon>
        <taxon>Bacillati</taxon>
        <taxon>Actinomycetota</taxon>
        <taxon>Actinomycetes</taxon>
        <taxon>Mycobacteriales</taxon>
        <taxon>Nocardiaceae</taxon>
        <taxon>Nocardia</taxon>
    </lineage>
</organism>
<feature type="compositionally biased region" description="Basic and acidic residues" evidence="1">
    <location>
        <begin position="79"/>
        <end position="95"/>
    </location>
</feature>
<dbReference type="PANTHER" id="PTHR33877">
    <property type="entry name" value="SLL1193 PROTEIN"/>
    <property type="match status" value="1"/>
</dbReference>
<dbReference type="EMBL" id="PJMW01000002">
    <property type="protein sequence ID" value="PKV80898.1"/>
    <property type="molecule type" value="Genomic_DNA"/>
</dbReference>
<evidence type="ECO:0000256" key="1">
    <source>
        <dbReference type="SAM" id="MobiDB-lite"/>
    </source>
</evidence>
<dbReference type="InterPro" id="IPR052892">
    <property type="entry name" value="NA-targeting_endonuclease"/>
</dbReference>
<evidence type="ECO:0000313" key="3">
    <source>
        <dbReference type="EMBL" id="PKV80898.1"/>
    </source>
</evidence>
<dbReference type="SMART" id="SM00507">
    <property type="entry name" value="HNHc"/>
    <property type="match status" value="1"/>
</dbReference>
<feature type="domain" description="HNH nuclease" evidence="2">
    <location>
        <begin position="16"/>
        <end position="65"/>
    </location>
</feature>
<dbReference type="RefSeq" id="WP_211300434.1">
    <property type="nucleotide sequence ID" value="NZ_PJMW01000002.1"/>
</dbReference>
<dbReference type="CDD" id="cd00085">
    <property type="entry name" value="HNHc"/>
    <property type="match status" value="1"/>
</dbReference>
<keyword evidence="4" id="KW-1185">Reference proteome</keyword>
<dbReference type="GO" id="GO:0008270">
    <property type="term" value="F:zinc ion binding"/>
    <property type="evidence" value="ECO:0007669"/>
    <property type="project" value="InterPro"/>
</dbReference>
<feature type="region of interest" description="Disordered" evidence="1">
    <location>
        <begin position="74"/>
        <end position="95"/>
    </location>
</feature>
<dbReference type="GO" id="GO:0003676">
    <property type="term" value="F:nucleic acid binding"/>
    <property type="evidence" value="ECO:0007669"/>
    <property type="project" value="InterPro"/>
</dbReference>